<proteinExistence type="predicted"/>
<evidence type="ECO:0000256" key="1">
    <source>
        <dbReference type="ARBA" id="ARBA00022441"/>
    </source>
</evidence>
<evidence type="ECO:0000313" key="3">
    <source>
        <dbReference type="EMBL" id="JAP93605.1"/>
    </source>
</evidence>
<feature type="non-terminal residue" evidence="3">
    <location>
        <position position="1"/>
    </location>
</feature>
<feature type="non-terminal residue" evidence="3">
    <location>
        <position position="97"/>
    </location>
</feature>
<name>A0A146KD30_9EUKA</name>
<dbReference type="Pfam" id="PF24681">
    <property type="entry name" value="Kelch_KLHDC2_KLHL20_DRC7"/>
    <property type="match status" value="1"/>
</dbReference>
<dbReference type="SUPFAM" id="SSF117281">
    <property type="entry name" value="Kelch motif"/>
    <property type="match status" value="1"/>
</dbReference>
<protein>
    <submittedName>
        <fullName evidence="3">Kelch repeat-containing protein</fullName>
    </submittedName>
</protein>
<dbReference type="InterPro" id="IPR052124">
    <property type="entry name" value="Rab9_kelch_effector"/>
</dbReference>
<dbReference type="EMBL" id="GDID01003001">
    <property type="protein sequence ID" value="JAP93605.1"/>
    <property type="molecule type" value="Transcribed_RNA"/>
</dbReference>
<dbReference type="PANTHER" id="PTHR46647">
    <property type="entry name" value="RAB9 EFFECTOR PROTEIN WITH KELCH MOTIFS"/>
    <property type="match status" value="1"/>
</dbReference>
<sequence>HSQSVQVNQYLYIFGGFDGKKTTNEMLKFNLESHKFSKLNLLLKPHPRQQHAMCSIEHKIYIHGGFDGDQFFDDLWEFDTQMNVFKQINFNFKYSKP</sequence>
<reference evidence="3" key="1">
    <citation type="submission" date="2015-07" db="EMBL/GenBank/DDBJ databases">
        <title>Adaptation to a free-living lifestyle via gene acquisitions in the diplomonad Trepomonas sp. PC1.</title>
        <authorList>
            <person name="Xu F."/>
            <person name="Jerlstrom-Hultqvist J."/>
            <person name="Kolisko M."/>
            <person name="Simpson A.G.B."/>
            <person name="Roger A.J."/>
            <person name="Svard S.G."/>
            <person name="Andersson J.O."/>
        </authorList>
    </citation>
    <scope>NUCLEOTIDE SEQUENCE</scope>
    <source>
        <strain evidence="3">PC1</strain>
    </source>
</reference>
<dbReference type="PANTHER" id="PTHR46647:SF1">
    <property type="entry name" value="RAB9 EFFECTOR PROTEIN WITH KELCH MOTIFS"/>
    <property type="match status" value="1"/>
</dbReference>
<gene>
    <name evidence="3" type="ORF">TPC1_14052</name>
</gene>
<dbReference type="Gene3D" id="2.120.10.80">
    <property type="entry name" value="Kelch-type beta propeller"/>
    <property type="match status" value="1"/>
</dbReference>
<dbReference type="AlphaFoldDB" id="A0A146KD30"/>
<organism evidence="3">
    <name type="scientific">Trepomonas sp. PC1</name>
    <dbReference type="NCBI Taxonomy" id="1076344"/>
    <lineage>
        <taxon>Eukaryota</taxon>
        <taxon>Metamonada</taxon>
        <taxon>Diplomonadida</taxon>
        <taxon>Hexamitidae</taxon>
        <taxon>Hexamitinae</taxon>
        <taxon>Trepomonas</taxon>
    </lineage>
</organism>
<keyword evidence="2" id="KW-0677">Repeat</keyword>
<accession>A0A146KD30</accession>
<dbReference type="InterPro" id="IPR015915">
    <property type="entry name" value="Kelch-typ_b-propeller"/>
</dbReference>
<evidence type="ECO:0000256" key="2">
    <source>
        <dbReference type="ARBA" id="ARBA00022737"/>
    </source>
</evidence>
<keyword evidence="1" id="KW-0880">Kelch repeat</keyword>